<evidence type="ECO:0000256" key="3">
    <source>
        <dbReference type="ARBA" id="ARBA00022448"/>
    </source>
</evidence>
<keyword evidence="3 8" id="KW-0813">Transport</keyword>
<dbReference type="Gene3D" id="3.40.1710.10">
    <property type="entry name" value="abc type-2 transporter like domain"/>
    <property type="match status" value="1"/>
</dbReference>
<evidence type="ECO:0000256" key="4">
    <source>
        <dbReference type="ARBA" id="ARBA00022475"/>
    </source>
</evidence>
<evidence type="ECO:0000256" key="7">
    <source>
        <dbReference type="ARBA" id="ARBA00023136"/>
    </source>
</evidence>
<dbReference type="AlphaFoldDB" id="A0A0L6Z5X8"/>
<keyword evidence="6 8" id="KW-1133">Transmembrane helix</keyword>
<dbReference type="Proteomes" id="UP000037043">
    <property type="component" value="Unassembled WGS sequence"/>
</dbReference>
<dbReference type="PRINTS" id="PR00164">
    <property type="entry name" value="ABC2TRNSPORT"/>
</dbReference>
<evidence type="ECO:0000256" key="1">
    <source>
        <dbReference type="ARBA" id="ARBA00004651"/>
    </source>
</evidence>
<evidence type="ECO:0000259" key="9">
    <source>
        <dbReference type="PROSITE" id="PS51012"/>
    </source>
</evidence>
<keyword evidence="7 8" id="KW-0472">Membrane</keyword>
<keyword evidence="11" id="KW-1185">Reference proteome</keyword>
<dbReference type="GO" id="GO:0140359">
    <property type="term" value="F:ABC-type transporter activity"/>
    <property type="evidence" value="ECO:0007669"/>
    <property type="project" value="InterPro"/>
</dbReference>
<feature type="domain" description="ABC transmembrane type-2" evidence="9">
    <location>
        <begin position="151"/>
        <end position="374"/>
    </location>
</feature>
<organism evidence="10 11">
    <name type="scientific">Clostridium homopropionicum DSM 5847</name>
    <dbReference type="NCBI Taxonomy" id="1121318"/>
    <lineage>
        <taxon>Bacteria</taxon>
        <taxon>Bacillati</taxon>
        <taxon>Bacillota</taxon>
        <taxon>Clostridia</taxon>
        <taxon>Eubacteriales</taxon>
        <taxon>Clostridiaceae</taxon>
        <taxon>Clostridium</taxon>
    </lineage>
</organism>
<feature type="transmembrane region" description="Helical" evidence="8">
    <location>
        <begin position="265"/>
        <end position="286"/>
    </location>
</feature>
<dbReference type="EMBL" id="LHUR01000042">
    <property type="protein sequence ID" value="KOA18198.1"/>
    <property type="molecule type" value="Genomic_DNA"/>
</dbReference>
<keyword evidence="4 8" id="KW-1003">Cell membrane</keyword>
<reference evidence="11" key="1">
    <citation type="submission" date="2015-08" db="EMBL/GenBank/DDBJ databases">
        <title>Genome sequence of the strict anaerobe Clostridium homopropionicum LuHBu1 (DSM 5847T).</title>
        <authorList>
            <person name="Poehlein A."/>
            <person name="Beck M."/>
            <person name="Schiel-Bengelsdorf B."/>
            <person name="Bengelsdorf F.R."/>
            <person name="Daniel R."/>
            <person name="Duerre P."/>
        </authorList>
    </citation>
    <scope>NUCLEOTIDE SEQUENCE [LARGE SCALE GENOMIC DNA]</scope>
    <source>
        <strain evidence="11">DSM 5847</strain>
    </source>
</reference>
<feature type="transmembrane region" description="Helical" evidence="8">
    <location>
        <begin position="293"/>
        <end position="314"/>
    </location>
</feature>
<evidence type="ECO:0000256" key="8">
    <source>
        <dbReference type="RuleBase" id="RU361157"/>
    </source>
</evidence>
<feature type="transmembrane region" description="Helical" evidence="8">
    <location>
        <begin position="187"/>
        <end position="206"/>
    </location>
</feature>
<feature type="transmembrane region" description="Helical" evidence="8">
    <location>
        <begin position="226"/>
        <end position="250"/>
    </location>
</feature>
<feature type="transmembrane region" description="Helical" evidence="8">
    <location>
        <begin position="349"/>
        <end position="369"/>
    </location>
</feature>
<dbReference type="InterPro" id="IPR047817">
    <property type="entry name" value="ABC2_TM_bact-type"/>
</dbReference>
<name>A0A0L6Z5X8_9CLOT</name>
<evidence type="ECO:0000256" key="2">
    <source>
        <dbReference type="ARBA" id="ARBA00007783"/>
    </source>
</evidence>
<proteinExistence type="inferred from homology"/>
<evidence type="ECO:0000313" key="11">
    <source>
        <dbReference type="Proteomes" id="UP000037043"/>
    </source>
</evidence>
<comment type="caution">
    <text evidence="10">The sequence shown here is derived from an EMBL/GenBank/DDBJ whole genome shotgun (WGS) entry which is preliminary data.</text>
</comment>
<comment type="similarity">
    <text evidence="2 8">Belongs to the ABC-2 integral membrane protein family.</text>
</comment>
<dbReference type="RefSeq" id="WP_052222549.1">
    <property type="nucleotide sequence ID" value="NZ_LHUR01000042.1"/>
</dbReference>
<dbReference type="GO" id="GO:0043190">
    <property type="term" value="C:ATP-binding cassette (ABC) transporter complex"/>
    <property type="evidence" value="ECO:0007669"/>
    <property type="project" value="InterPro"/>
</dbReference>
<dbReference type="PANTHER" id="PTHR30294:SF45">
    <property type="entry name" value="LINEARMYCIN RESISTANCE PERMEASE PROTEIN LNRN"/>
    <property type="match status" value="1"/>
</dbReference>
<dbReference type="PATRIC" id="fig|1121318.3.peg.3091"/>
<dbReference type="InterPro" id="IPR000412">
    <property type="entry name" value="ABC_2_transport"/>
</dbReference>
<evidence type="ECO:0000256" key="6">
    <source>
        <dbReference type="ARBA" id="ARBA00022989"/>
    </source>
</evidence>
<comment type="subcellular location">
    <subcellularLocation>
        <location evidence="1 8">Cell membrane</location>
        <topology evidence="1 8">Multi-pass membrane protein</topology>
    </subcellularLocation>
</comment>
<dbReference type="PROSITE" id="PS51012">
    <property type="entry name" value="ABC_TM2"/>
    <property type="match status" value="1"/>
</dbReference>
<evidence type="ECO:0000313" key="10">
    <source>
        <dbReference type="EMBL" id="KOA18198.1"/>
    </source>
</evidence>
<feature type="transmembrane region" description="Helical" evidence="8">
    <location>
        <begin position="21"/>
        <end position="40"/>
    </location>
</feature>
<sequence>MKNIILLALNTFKVTFRKKSNIFVYLILPVAGILFMMNAMGGEGSGTVKVGIVNKDKGAISENMTKYLENTGRFKNVPIEEDKISDMVVNKKVDLALVIPEDFEKSIYDGTFKSIKVVSLKGQEVTAWVENYTNMYIKNLLDISKASEGNKETFNKIYSEYEKGQVALKVEKIKDKSFSKGVTQQGFGFFIMFMLIGSTITSNIILKEKRERVYQRICSTPVSSKIYISGNIIANLTIITAQIILALVAVRKVLKIETYIPDLELFLVMFILGIVAVGIGMVIVALSKSSAEAGNLSTLIVTPTCMLGGCFWPLSLMPEGLQKVSNFIPQKWAIDAIAKLQNGLSLWDIRMNIFIMLGFALVFFALAAFKMKNTDKTGSFI</sequence>
<dbReference type="STRING" id="36844.SAMN04488501_101405"/>
<dbReference type="Pfam" id="PF12698">
    <property type="entry name" value="ABC2_membrane_3"/>
    <property type="match status" value="1"/>
</dbReference>
<protein>
    <recommendedName>
        <fullName evidence="8">Transport permease protein</fullName>
    </recommendedName>
</protein>
<dbReference type="InterPro" id="IPR051449">
    <property type="entry name" value="ABC-2_transporter_component"/>
</dbReference>
<gene>
    <name evidence="10" type="ORF">CLHOM_30760</name>
</gene>
<dbReference type="InterPro" id="IPR013525">
    <property type="entry name" value="ABC2_TM"/>
</dbReference>
<dbReference type="PANTHER" id="PTHR30294">
    <property type="entry name" value="MEMBRANE COMPONENT OF ABC TRANSPORTER YHHJ-RELATED"/>
    <property type="match status" value="1"/>
</dbReference>
<keyword evidence="5 8" id="KW-0812">Transmembrane</keyword>
<evidence type="ECO:0000256" key="5">
    <source>
        <dbReference type="ARBA" id="ARBA00022692"/>
    </source>
</evidence>
<accession>A0A0L6Z5X8</accession>